<dbReference type="Pfam" id="PF00560">
    <property type="entry name" value="LRR_1"/>
    <property type="match status" value="1"/>
</dbReference>
<dbReference type="GO" id="GO:0031012">
    <property type="term" value="C:extracellular matrix"/>
    <property type="evidence" value="ECO:0007669"/>
    <property type="project" value="TreeGrafter"/>
</dbReference>
<dbReference type="PANTHER" id="PTHR24373:SF375">
    <property type="entry name" value="TRANSMEMBRANE PROTEIN, PUTATIVE-RELATED"/>
    <property type="match status" value="1"/>
</dbReference>
<dbReference type="InterPro" id="IPR032675">
    <property type="entry name" value="LRR_dom_sf"/>
</dbReference>
<feature type="signal peptide" evidence="6">
    <location>
        <begin position="1"/>
        <end position="24"/>
    </location>
</feature>
<evidence type="ECO:0000256" key="4">
    <source>
        <dbReference type="SAM" id="MobiDB-lite"/>
    </source>
</evidence>
<dbReference type="SMART" id="SM00365">
    <property type="entry name" value="LRR_SD22"/>
    <property type="match status" value="12"/>
</dbReference>
<dbReference type="GO" id="GO:0005615">
    <property type="term" value="C:extracellular space"/>
    <property type="evidence" value="ECO:0007669"/>
    <property type="project" value="TreeGrafter"/>
</dbReference>
<dbReference type="EMBL" id="HBUF01588832">
    <property type="protein sequence ID" value="CAG6772653.1"/>
    <property type="molecule type" value="Transcribed_RNA"/>
</dbReference>
<dbReference type="InterPro" id="IPR003591">
    <property type="entry name" value="Leu-rich_rpt_typical-subtyp"/>
</dbReference>
<dbReference type="InterPro" id="IPR001611">
    <property type="entry name" value="Leu-rich_rpt"/>
</dbReference>
<dbReference type="Gene3D" id="3.80.10.10">
    <property type="entry name" value="Ribonuclease Inhibitor"/>
    <property type="match status" value="9"/>
</dbReference>
<evidence type="ECO:0000256" key="3">
    <source>
        <dbReference type="ARBA" id="ARBA00022737"/>
    </source>
</evidence>
<accession>A0A8D9F1A5</accession>
<proteinExistence type="predicted"/>
<evidence type="ECO:0000256" key="5">
    <source>
        <dbReference type="SAM" id="Phobius"/>
    </source>
</evidence>
<dbReference type="SMART" id="SM00364">
    <property type="entry name" value="LRR_BAC"/>
    <property type="match status" value="10"/>
</dbReference>
<keyword evidence="2 6" id="KW-0732">Signal</keyword>
<feature type="region of interest" description="Disordered" evidence="4">
    <location>
        <begin position="680"/>
        <end position="717"/>
    </location>
</feature>
<keyword evidence="3" id="KW-0677">Repeat</keyword>
<dbReference type="PROSITE" id="PS51450">
    <property type="entry name" value="LRR"/>
    <property type="match status" value="13"/>
</dbReference>
<feature type="chain" id="PRO_5036263012" evidence="6">
    <location>
        <begin position="25"/>
        <end position="1606"/>
    </location>
</feature>
<keyword evidence="1" id="KW-0433">Leucine-rich repeat</keyword>
<keyword evidence="5" id="KW-1133">Transmembrane helix</keyword>
<reference evidence="7" key="1">
    <citation type="submission" date="2021-05" db="EMBL/GenBank/DDBJ databases">
        <authorList>
            <person name="Alioto T."/>
            <person name="Alioto T."/>
            <person name="Gomez Garrido J."/>
        </authorList>
    </citation>
    <scope>NUCLEOTIDE SEQUENCE</scope>
</reference>
<protein>
    <submittedName>
        <fullName evidence="7">Chaoptin</fullName>
    </submittedName>
</protein>
<dbReference type="EMBL" id="HBUF01588831">
    <property type="protein sequence ID" value="CAG6772651.1"/>
    <property type="molecule type" value="Transcribed_RNA"/>
</dbReference>
<dbReference type="SUPFAM" id="SSF52058">
    <property type="entry name" value="L domain-like"/>
    <property type="match status" value="4"/>
</dbReference>
<feature type="compositionally biased region" description="Basic and acidic residues" evidence="4">
    <location>
        <begin position="572"/>
        <end position="594"/>
    </location>
</feature>
<keyword evidence="5" id="KW-0472">Membrane</keyword>
<organism evidence="7">
    <name type="scientific">Cacopsylla melanoneura</name>
    <dbReference type="NCBI Taxonomy" id="428564"/>
    <lineage>
        <taxon>Eukaryota</taxon>
        <taxon>Metazoa</taxon>
        <taxon>Ecdysozoa</taxon>
        <taxon>Arthropoda</taxon>
        <taxon>Hexapoda</taxon>
        <taxon>Insecta</taxon>
        <taxon>Pterygota</taxon>
        <taxon>Neoptera</taxon>
        <taxon>Paraneoptera</taxon>
        <taxon>Hemiptera</taxon>
        <taxon>Sternorrhyncha</taxon>
        <taxon>Psylloidea</taxon>
        <taxon>Psyllidae</taxon>
        <taxon>Psyllinae</taxon>
        <taxon>Cacopsylla</taxon>
    </lineage>
</organism>
<evidence type="ECO:0000256" key="2">
    <source>
        <dbReference type="ARBA" id="ARBA00022729"/>
    </source>
</evidence>
<dbReference type="PANTHER" id="PTHR24373">
    <property type="entry name" value="SLIT RELATED LEUCINE-RICH REPEAT NEURONAL PROTEIN"/>
    <property type="match status" value="1"/>
</dbReference>
<dbReference type="Pfam" id="PF13855">
    <property type="entry name" value="LRR_8"/>
    <property type="match status" value="7"/>
</dbReference>
<feature type="region of interest" description="Disordered" evidence="4">
    <location>
        <begin position="562"/>
        <end position="594"/>
    </location>
</feature>
<keyword evidence="5" id="KW-0812">Transmembrane</keyword>
<dbReference type="SMART" id="SM00369">
    <property type="entry name" value="LRR_TYP"/>
    <property type="match status" value="25"/>
</dbReference>
<evidence type="ECO:0000256" key="6">
    <source>
        <dbReference type="SAM" id="SignalP"/>
    </source>
</evidence>
<dbReference type="InterPro" id="IPR050328">
    <property type="entry name" value="Dev_Immune_Receptor"/>
</dbReference>
<sequence length="1606" mass="186416">MVLPRLFSLLLVLLSAVQIKEVRPQNNPCPFNSMCSCKNSDVTCVSVPFAKFPNLAGGGAGAGDRINHADVIMSGLQVIENDAFNEMHIESLRLMTNQISTIQHRAFVPLASMLRYLDLSYNQLDEIPSEALQALKTLDWLNLHSNQITELESVSWSTDLQTKLTTLFLGSNELHDITNLDGFKSIQWLSLDSNLLQSLGNVPKSLQTLSVANNYLVNVEALARLPNLNWIVLSNNYIREIVIPVKKDIEKLDLSNNLITTVHLNLNNTYYIKDLILSYNQITKLNANAFRNLNVARMFLKYNKIDEIHDLAFNHVLEYLDLEHNRLTNINSCFRNLKKLKYLYLHNNKIEFIHVNTFEHLVNLKSISLSGNKLTRIPNFVQNKRLVHLNLGYNFISELILDNHSIHNETIDQNIIHHTDSAIRSDDQYQNDQPISESSGLTHDGMKSVNNENIHTIAHAPNLGSHHLFTGQWSTEQYSDEYTDSTEINIKTPYENLSKYAKRLNMFYDSSRNRRRHYKGKSLQENAERLYQKYSQEYFQERNKHKKDATMLEFQKQFSIPQSHVRVNPENSRYKFDQESKNDKSESNKEKQQHYDEYEMFDYYDEDKKYLVRNKRNVRFDENQRRVATFKYNSDENVDKINDGTHVKHRRYKHFNDHNYNKYVRHKKNIITINKTLENEDFSDSPKRNSNSINEIGIKKNSTKLRKSSNRNEDQLAGGGNLLNNLETLLLRCNKITDLNGNLFKYLTKLEDLSLSFNKIQVLELNSNAFDGFENLKILEISFSLFNSNEFPYYVFNSNLNTLVWLAMDNNNIKNIRNYSLYNLTNLNYINLEYNKISKINNNLFHFNIHKKLKEIRLSNNNLELIESDTFYNLKELNTVMMSYNLIKAIKTASFKNLNNLLNVVLSFNQIKYIYPNAFLNLPNLIKLDLQFNKLKDFNLNAFSNITNKQVPMSLNLSNNYITNLNENDKKQAPIYIKTLDLSNNRIQEVPVNFLQTFADSLRKLFLGFNEIKHLDATAFGNLDVLEVLSLDHNNIAVVVKRTFIGMPNLQIIDMSSNEISMLTGEQFYFSIKLRILDISHNRLRSLPRDVFSNTVIERLDISYNSLVVMPSNALGGIGLTLRDIDLSHNQIEHIDSTMFIELPMITNLNLSHNRLTILPDNTFISVNTLIQLDLSSNPLRANFKELFHYLQKLKYLFLSNTNLMSFPYLPLPDLLTLHMSNNNIKEFTENCAELLGKLRRLTLSGNQLQAVPSHMWSSVPYLKELDLSNNPIRLITKDSFSHLRYLQSLNVQNLPRLERFDSDALMKNVFLQTLKIQTWPKIEKYRFRLANILASLQSLKKVSVDVQEVRLNDQLHGVFSSKLRELEITGRDLKFIDPLAFDNIDVCYDLTLKISNTQIEELPSGLFDKIENIEMMTLDLSHNKLSVMNMATLYSNVTKLQHLGTTILPGGLHLKGNPWICDCGLIWLSMWLKRWLREALQIHTKLLESSQQIQMLVREATCYDPKTNAYIPIIDLNNEYVVCSASALSASSPVYSTQFGMYFKVIYFVLYPLIYYYYYLNLLSRSIQSFHCKNGTYDPPSREQTMFLGQGGFGILDLYWLYLES</sequence>
<evidence type="ECO:0000313" key="7">
    <source>
        <dbReference type="EMBL" id="CAG6772649.1"/>
    </source>
</evidence>
<feature type="transmembrane region" description="Helical" evidence="5">
    <location>
        <begin position="1540"/>
        <end position="1559"/>
    </location>
</feature>
<evidence type="ECO:0000256" key="1">
    <source>
        <dbReference type="ARBA" id="ARBA00022614"/>
    </source>
</evidence>
<dbReference type="EMBL" id="HBUF01588830">
    <property type="protein sequence ID" value="CAG6772649.1"/>
    <property type="molecule type" value="Transcribed_RNA"/>
</dbReference>
<name>A0A8D9F1A5_9HEMI</name>